<evidence type="ECO:0000256" key="1">
    <source>
        <dbReference type="SAM" id="SignalP"/>
    </source>
</evidence>
<comment type="caution">
    <text evidence="2">The sequence shown here is derived from an EMBL/GenBank/DDBJ whole genome shotgun (WGS) entry which is preliminary data.</text>
</comment>
<sequence length="69" mass="7343">MKIKSLLLLLLPSLGLELCHIDSEWDSSWLTAHVRHSSDEKPPSGCHLVVDGGCGRLPPAACLPACLPG</sequence>
<keyword evidence="3" id="KW-1185">Reference proteome</keyword>
<feature type="signal peptide" evidence="1">
    <location>
        <begin position="1"/>
        <end position="15"/>
    </location>
</feature>
<keyword evidence="1" id="KW-0732">Signal</keyword>
<proteinExistence type="predicted"/>
<protein>
    <submittedName>
        <fullName evidence="2">Uncharacterized protein</fullName>
    </submittedName>
</protein>
<dbReference type="EMBL" id="LSRL02000428">
    <property type="protein sequence ID" value="TDG41041.1"/>
    <property type="molecule type" value="Genomic_DNA"/>
</dbReference>
<evidence type="ECO:0000313" key="3">
    <source>
        <dbReference type="Proteomes" id="UP000295192"/>
    </source>
</evidence>
<dbReference type="AlphaFoldDB" id="A0A484AZK2"/>
<feature type="chain" id="PRO_5019771199" evidence="1">
    <location>
        <begin position="16"/>
        <end position="69"/>
    </location>
</feature>
<organism evidence="2 3">
    <name type="scientific">Drosophila navojoa</name>
    <name type="common">Fruit fly</name>
    <dbReference type="NCBI Taxonomy" id="7232"/>
    <lineage>
        <taxon>Eukaryota</taxon>
        <taxon>Metazoa</taxon>
        <taxon>Ecdysozoa</taxon>
        <taxon>Arthropoda</taxon>
        <taxon>Hexapoda</taxon>
        <taxon>Insecta</taxon>
        <taxon>Pterygota</taxon>
        <taxon>Neoptera</taxon>
        <taxon>Endopterygota</taxon>
        <taxon>Diptera</taxon>
        <taxon>Brachycera</taxon>
        <taxon>Muscomorpha</taxon>
        <taxon>Ephydroidea</taxon>
        <taxon>Drosophilidae</taxon>
        <taxon>Drosophila</taxon>
    </lineage>
</organism>
<gene>
    <name evidence="2" type="ORF">AWZ03_012536</name>
</gene>
<name>A0A484AZK2_DRONA</name>
<reference evidence="2 3" key="1">
    <citation type="journal article" date="2019" name="J. Hered.">
        <title>An Improved Genome Assembly for Drosophila navojoa, the Basal Species in the mojavensis Cluster.</title>
        <authorList>
            <person name="Vanderlinde T."/>
            <person name="Dupim E.G."/>
            <person name="Nazario-Yepiz N.O."/>
            <person name="Carvalho A.B."/>
        </authorList>
    </citation>
    <scope>NUCLEOTIDE SEQUENCE [LARGE SCALE GENOMIC DNA]</scope>
    <source>
        <strain evidence="2">Navoj_Jal97</strain>
        <tissue evidence="2">Whole organism</tissue>
    </source>
</reference>
<dbReference type="Proteomes" id="UP000295192">
    <property type="component" value="Unassembled WGS sequence"/>
</dbReference>
<accession>A0A484AZK2</accession>
<evidence type="ECO:0000313" key="2">
    <source>
        <dbReference type="EMBL" id="TDG41041.1"/>
    </source>
</evidence>